<evidence type="ECO:0000256" key="5">
    <source>
        <dbReference type="ARBA" id="ARBA00023242"/>
    </source>
</evidence>
<dbReference type="PROSITE" id="PS50066">
    <property type="entry name" value="MADS_BOX_2"/>
    <property type="match status" value="1"/>
</dbReference>
<dbReference type="OrthoDB" id="660301at2759"/>
<keyword evidence="3" id="KW-0238">DNA-binding</keyword>
<keyword evidence="4" id="KW-0804">Transcription</keyword>
<dbReference type="GO" id="GO:0045944">
    <property type="term" value="P:positive regulation of transcription by RNA polymerase II"/>
    <property type="evidence" value="ECO:0007669"/>
    <property type="project" value="InterPro"/>
</dbReference>
<protein>
    <recommendedName>
        <fullName evidence="6">MADS-box domain-containing protein</fullName>
    </recommendedName>
</protein>
<dbReference type="EnsemblPlants" id="HORVU.MOREX.r3.7HG0723860.1">
    <property type="protein sequence ID" value="HORVU.MOREX.r3.7HG0723860.1.CDS1"/>
    <property type="gene ID" value="HORVU.MOREX.r3.7HG0723860"/>
</dbReference>
<dbReference type="KEGG" id="hvg:123412976"/>
<dbReference type="SMR" id="A0A8I6YYA2"/>
<dbReference type="InterPro" id="IPR002100">
    <property type="entry name" value="TF_MADSbox"/>
</dbReference>
<evidence type="ECO:0000256" key="1">
    <source>
        <dbReference type="ARBA" id="ARBA00004123"/>
    </source>
</evidence>
<dbReference type="PRINTS" id="PR00404">
    <property type="entry name" value="MADSDOMAIN"/>
</dbReference>
<dbReference type="InterPro" id="IPR033897">
    <property type="entry name" value="SRF-like_MADS-box"/>
</dbReference>
<accession>A0A8I6YYA2</accession>
<dbReference type="GeneID" id="123412976"/>
<dbReference type="InterPro" id="IPR036879">
    <property type="entry name" value="TF_MADSbox_sf"/>
</dbReference>
<dbReference type="AlphaFoldDB" id="A0A8I6YYA2"/>
<dbReference type="Gene3D" id="3.40.1810.10">
    <property type="entry name" value="Transcription factor, MADS-box"/>
    <property type="match status" value="1"/>
</dbReference>
<sequence>MARKKVALRYILDKKSRCATLKKRREGLQKKAEELAIMCNATTCVLVYGEGEAVPKVFPSHAEAVPILTRYKNMPEGRFKKTVNHEDFLSQHFSKLLAKGDKFRGVCQDNETRILLHKAMLESNLTSLDGLNVEDLTNVGLKLEVILQSTGESITKISGQPPVFQPEEPYVTNNMDMGPPSMYHAPPPTPYVTNYMHMESPSTYQAPPLAPYINHNMDMESSAMYQAPSPIPYVTTGMDMGPLTMFEARPQQQEDSLDMMRYGGDLNALVYSGYKSNGCNDTSTGFSSGDIPKKSFEVGFGWQFGGADPEASSSSHFPPM</sequence>
<proteinExistence type="predicted"/>
<keyword evidence="8" id="KW-1185">Reference proteome</keyword>
<dbReference type="InterPro" id="IPR050142">
    <property type="entry name" value="MADS-box/MEF2_TF"/>
</dbReference>
<dbReference type="Pfam" id="PF00319">
    <property type="entry name" value="SRF-TF"/>
    <property type="match status" value="1"/>
</dbReference>
<dbReference type="GO" id="GO:0005634">
    <property type="term" value="C:nucleus"/>
    <property type="evidence" value="ECO:0007669"/>
    <property type="project" value="UniProtKB-SubCell"/>
</dbReference>
<name>A0A8I6YYA2_HORVV</name>
<organism evidence="7 8">
    <name type="scientific">Hordeum vulgare subsp. vulgare</name>
    <name type="common">Domesticated barley</name>
    <dbReference type="NCBI Taxonomy" id="112509"/>
    <lineage>
        <taxon>Eukaryota</taxon>
        <taxon>Viridiplantae</taxon>
        <taxon>Streptophyta</taxon>
        <taxon>Embryophyta</taxon>
        <taxon>Tracheophyta</taxon>
        <taxon>Spermatophyta</taxon>
        <taxon>Magnoliopsida</taxon>
        <taxon>Liliopsida</taxon>
        <taxon>Poales</taxon>
        <taxon>Poaceae</taxon>
        <taxon>BOP clade</taxon>
        <taxon>Pooideae</taxon>
        <taxon>Triticodae</taxon>
        <taxon>Triticeae</taxon>
        <taxon>Hordeinae</taxon>
        <taxon>Hordeum</taxon>
    </lineage>
</organism>
<reference evidence="8" key="1">
    <citation type="journal article" date="2012" name="Nature">
        <title>A physical, genetic and functional sequence assembly of the barley genome.</title>
        <authorList>
            <consortium name="The International Barley Genome Sequencing Consortium"/>
            <person name="Mayer K.F."/>
            <person name="Waugh R."/>
            <person name="Brown J.W."/>
            <person name="Schulman A."/>
            <person name="Langridge P."/>
            <person name="Platzer M."/>
            <person name="Fincher G.B."/>
            <person name="Muehlbauer G.J."/>
            <person name="Sato K."/>
            <person name="Close T.J."/>
            <person name="Wise R.P."/>
            <person name="Stein N."/>
        </authorList>
    </citation>
    <scope>NUCLEOTIDE SEQUENCE [LARGE SCALE GENOMIC DNA]</scope>
    <source>
        <strain evidence="8">cv. Morex</strain>
    </source>
</reference>
<keyword evidence="5" id="KW-0539">Nucleus</keyword>
<dbReference type="PANTHER" id="PTHR48019">
    <property type="entry name" value="SERUM RESPONSE FACTOR HOMOLOG"/>
    <property type="match status" value="1"/>
</dbReference>
<dbReference type="Gramene" id="HORVU.MOREX.r3.7HG0723860.1">
    <property type="protein sequence ID" value="HORVU.MOREX.r3.7HG0723860.1.CDS1"/>
    <property type="gene ID" value="HORVU.MOREX.r3.7HG0723860"/>
</dbReference>
<gene>
    <name evidence="7" type="primary">LOC123412976</name>
</gene>
<evidence type="ECO:0000259" key="6">
    <source>
        <dbReference type="PROSITE" id="PS50066"/>
    </source>
</evidence>
<dbReference type="Proteomes" id="UP000011116">
    <property type="component" value="Chromosome 7H"/>
</dbReference>
<evidence type="ECO:0000313" key="8">
    <source>
        <dbReference type="Proteomes" id="UP000011116"/>
    </source>
</evidence>
<dbReference type="SMART" id="SM00432">
    <property type="entry name" value="MADS"/>
    <property type="match status" value="1"/>
</dbReference>
<dbReference type="GO" id="GO:0000987">
    <property type="term" value="F:cis-regulatory region sequence-specific DNA binding"/>
    <property type="evidence" value="ECO:0007669"/>
    <property type="project" value="InterPro"/>
</dbReference>
<dbReference type="CDD" id="cd00266">
    <property type="entry name" value="MADS_SRF_like"/>
    <property type="match status" value="1"/>
</dbReference>
<evidence type="ECO:0000256" key="3">
    <source>
        <dbReference type="ARBA" id="ARBA00023125"/>
    </source>
</evidence>
<dbReference type="RefSeq" id="XP_044961861.1">
    <property type="nucleotide sequence ID" value="XM_045105926.1"/>
</dbReference>
<evidence type="ECO:0000313" key="7">
    <source>
        <dbReference type="EnsemblPlants" id="HORVU.MOREX.r3.7HG0723860.1.CDS1"/>
    </source>
</evidence>
<evidence type="ECO:0000256" key="2">
    <source>
        <dbReference type="ARBA" id="ARBA00023015"/>
    </source>
</evidence>
<reference evidence="7" key="2">
    <citation type="submission" date="2020-10" db="EMBL/GenBank/DDBJ databases">
        <authorList>
            <person name="Scholz U."/>
            <person name="Mascher M."/>
            <person name="Fiebig A."/>
        </authorList>
    </citation>
    <scope>NUCLEOTIDE SEQUENCE [LARGE SCALE GENOMIC DNA]</scope>
    <source>
        <strain evidence="7">cv. Morex</strain>
    </source>
</reference>
<evidence type="ECO:0000256" key="4">
    <source>
        <dbReference type="ARBA" id="ARBA00023163"/>
    </source>
</evidence>
<dbReference type="GO" id="GO:0000981">
    <property type="term" value="F:DNA-binding transcription factor activity, RNA polymerase II-specific"/>
    <property type="evidence" value="ECO:0007669"/>
    <property type="project" value="InterPro"/>
</dbReference>
<dbReference type="GO" id="GO:0046983">
    <property type="term" value="F:protein dimerization activity"/>
    <property type="evidence" value="ECO:0007669"/>
    <property type="project" value="InterPro"/>
</dbReference>
<dbReference type="Gramene" id="HORVU.MOREX.r2.7HG0600230.1">
    <property type="protein sequence ID" value="HORVU.MOREX.r2.7HG0600230.1.CDS.1"/>
    <property type="gene ID" value="HORVU.MOREX.r2.7HG0600230"/>
</dbReference>
<keyword evidence="2" id="KW-0805">Transcription regulation</keyword>
<comment type="subcellular location">
    <subcellularLocation>
        <location evidence="1">Nucleus</location>
    </subcellularLocation>
</comment>
<dbReference type="SUPFAM" id="SSF55455">
    <property type="entry name" value="SRF-like"/>
    <property type="match status" value="1"/>
</dbReference>
<reference evidence="7" key="3">
    <citation type="submission" date="2022-01" db="UniProtKB">
        <authorList>
            <consortium name="EnsemblPlants"/>
        </authorList>
    </citation>
    <scope>IDENTIFICATION</scope>
    <source>
        <strain evidence="7">subsp. vulgare</strain>
    </source>
</reference>
<feature type="domain" description="MADS-box" evidence="6">
    <location>
        <begin position="1"/>
        <end position="50"/>
    </location>
</feature>